<dbReference type="InterPro" id="IPR033121">
    <property type="entry name" value="PEPTIDASE_A1"/>
</dbReference>
<feature type="chain" id="PRO_5030620776" description="Peptidase A1 domain-containing protein" evidence="4">
    <location>
        <begin position="26"/>
        <end position="428"/>
    </location>
</feature>
<evidence type="ECO:0000313" key="7">
    <source>
        <dbReference type="Proteomes" id="UP000596660"/>
    </source>
</evidence>
<dbReference type="InterPro" id="IPR021109">
    <property type="entry name" value="Peptidase_aspartic_dom_sf"/>
</dbReference>
<evidence type="ECO:0000256" key="4">
    <source>
        <dbReference type="SAM" id="SignalP"/>
    </source>
</evidence>
<reference evidence="6" key="2">
    <citation type="submission" date="2021-03" db="UniProtKB">
        <authorList>
            <consortium name="EnsemblPlants"/>
        </authorList>
    </citation>
    <scope>IDENTIFICATION</scope>
</reference>
<organism evidence="6 7">
    <name type="scientific">Chenopodium quinoa</name>
    <name type="common">Quinoa</name>
    <dbReference type="NCBI Taxonomy" id="63459"/>
    <lineage>
        <taxon>Eukaryota</taxon>
        <taxon>Viridiplantae</taxon>
        <taxon>Streptophyta</taxon>
        <taxon>Embryophyta</taxon>
        <taxon>Tracheophyta</taxon>
        <taxon>Spermatophyta</taxon>
        <taxon>Magnoliopsida</taxon>
        <taxon>eudicotyledons</taxon>
        <taxon>Gunneridae</taxon>
        <taxon>Pentapetalae</taxon>
        <taxon>Caryophyllales</taxon>
        <taxon>Chenopodiaceae</taxon>
        <taxon>Chenopodioideae</taxon>
        <taxon>Atripliceae</taxon>
        <taxon>Chenopodium</taxon>
    </lineage>
</organism>
<dbReference type="Gramene" id="AUR62019730-RA">
    <property type="protein sequence ID" value="AUR62019730-RA:cds"/>
    <property type="gene ID" value="AUR62019730"/>
</dbReference>
<evidence type="ECO:0000256" key="2">
    <source>
        <dbReference type="ARBA" id="ARBA00022729"/>
    </source>
</evidence>
<dbReference type="InterPro" id="IPR032861">
    <property type="entry name" value="TAXi_N"/>
</dbReference>
<evidence type="ECO:0000256" key="3">
    <source>
        <dbReference type="ARBA" id="ARBA00023157"/>
    </source>
</evidence>
<feature type="signal peptide" evidence="4">
    <location>
        <begin position="1"/>
        <end position="25"/>
    </location>
</feature>
<dbReference type="PANTHER" id="PTHR47965:SF28">
    <property type="entry name" value="BASIC 7S GLOBULIN"/>
    <property type="match status" value="1"/>
</dbReference>
<dbReference type="GeneID" id="110722486"/>
<dbReference type="GO" id="GO:0006508">
    <property type="term" value="P:proteolysis"/>
    <property type="evidence" value="ECO:0007669"/>
    <property type="project" value="InterPro"/>
</dbReference>
<dbReference type="Pfam" id="PF14541">
    <property type="entry name" value="TAXi_C"/>
    <property type="match status" value="1"/>
</dbReference>
<dbReference type="AlphaFoldDB" id="A0A803LW79"/>
<dbReference type="Gene3D" id="2.40.70.10">
    <property type="entry name" value="Acid Proteases"/>
    <property type="match status" value="2"/>
</dbReference>
<feature type="domain" description="Peptidase A1" evidence="5">
    <location>
        <begin position="46"/>
        <end position="409"/>
    </location>
</feature>
<sequence length="428" mass="46103">MAHLALLYFTLTSLTSNILFSQASTSSPKPKALVLPIRQDAATKLLVANIYGRTPLIPISYVIDLNTRHVWANCESNYNSTTFSQPKCKSAQCKSAHTSYCFTNCQGARPFCHTNTCGYLLENPVSHQSTIGELAQDVIAFSSTNGKNPGPLVRIPDYLFTCAPSALVELRLPKGVQGVAGLAHAPIALQNVLTSRLGIKPIFTMCIPSTTSGDGVIFFGSDGPYSFLPGIDVSKSLKYTPLTFSPFDEYYIHVKNIKINQKPVPGLNTTLLSVNDTGSGGGTTFNTLLPYTILEGSTFKAITSFFAKQLSKVPQVKPIAPFGLCYESKHFSSTLLGPGVPSIDLELEGQNAVWSIFGLNSMVEAKPGVLCLAFVNGGIEYRANINIGLYQMKDIPMKFDLGKSVLGFGGPLSGIRTHCSNFNFTAVA</sequence>
<dbReference type="SMR" id="A0A803LW79"/>
<dbReference type="Pfam" id="PF14543">
    <property type="entry name" value="TAXi_N"/>
    <property type="match status" value="1"/>
</dbReference>
<dbReference type="InterPro" id="IPR032799">
    <property type="entry name" value="TAXi_C"/>
</dbReference>
<dbReference type="GO" id="GO:0004190">
    <property type="term" value="F:aspartic-type endopeptidase activity"/>
    <property type="evidence" value="ECO:0007669"/>
    <property type="project" value="InterPro"/>
</dbReference>
<keyword evidence="7" id="KW-1185">Reference proteome</keyword>
<dbReference type="OrthoDB" id="1258937at2759"/>
<dbReference type="InterPro" id="IPR001461">
    <property type="entry name" value="Aspartic_peptidase_A1"/>
</dbReference>
<dbReference type="PANTHER" id="PTHR47965">
    <property type="entry name" value="ASPARTYL PROTEASE-RELATED"/>
    <property type="match status" value="1"/>
</dbReference>
<gene>
    <name evidence="6" type="primary">LOC110722486</name>
</gene>
<evidence type="ECO:0000313" key="6">
    <source>
        <dbReference type="EnsemblPlants" id="AUR62019730-RA:cds"/>
    </source>
</evidence>
<dbReference type="PROSITE" id="PS51767">
    <property type="entry name" value="PEPTIDASE_A1"/>
    <property type="match status" value="1"/>
</dbReference>
<keyword evidence="2 4" id="KW-0732">Signal</keyword>
<accession>A0A803LW79</accession>
<dbReference type="FunFam" id="2.40.70.10:FF:000045">
    <property type="entry name" value="Basic 7S globulin"/>
    <property type="match status" value="1"/>
</dbReference>
<comment type="similarity">
    <text evidence="1">Belongs to the peptidase A1 family.</text>
</comment>
<keyword evidence="3" id="KW-1015">Disulfide bond</keyword>
<evidence type="ECO:0000256" key="1">
    <source>
        <dbReference type="ARBA" id="ARBA00007447"/>
    </source>
</evidence>
<reference evidence="6" key="1">
    <citation type="journal article" date="2017" name="Nature">
        <title>The genome of Chenopodium quinoa.</title>
        <authorList>
            <person name="Jarvis D.E."/>
            <person name="Ho Y.S."/>
            <person name="Lightfoot D.J."/>
            <person name="Schmoeckel S.M."/>
            <person name="Li B."/>
            <person name="Borm T.J.A."/>
            <person name="Ohyanagi H."/>
            <person name="Mineta K."/>
            <person name="Michell C.T."/>
            <person name="Saber N."/>
            <person name="Kharbatia N.M."/>
            <person name="Rupper R.R."/>
            <person name="Sharp A.R."/>
            <person name="Dally N."/>
            <person name="Boughton B.A."/>
            <person name="Woo Y.H."/>
            <person name="Gao G."/>
            <person name="Schijlen E.G.W.M."/>
            <person name="Guo X."/>
            <person name="Momin A.A."/>
            <person name="Negrao S."/>
            <person name="Al-Babili S."/>
            <person name="Gehring C."/>
            <person name="Roessner U."/>
            <person name="Jung C."/>
            <person name="Murphy K."/>
            <person name="Arold S.T."/>
            <person name="Gojobori T."/>
            <person name="van der Linden C.G."/>
            <person name="van Loo E.N."/>
            <person name="Jellen E.N."/>
            <person name="Maughan P.J."/>
            <person name="Tester M."/>
        </authorList>
    </citation>
    <scope>NUCLEOTIDE SEQUENCE [LARGE SCALE GENOMIC DNA]</scope>
    <source>
        <strain evidence="6">cv. PI 614886</strain>
    </source>
</reference>
<protein>
    <recommendedName>
        <fullName evidence="5">Peptidase A1 domain-containing protein</fullName>
    </recommendedName>
</protein>
<evidence type="ECO:0000259" key="5">
    <source>
        <dbReference type="PROSITE" id="PS51767"/>
    </source>
</evidence>
<dbReference type="KEGG" id="cqi:110722486"/>
<dbReference type="RefSeq" id="XP_021757446.1">
    <property type="nucleotide sequence ID" value="XM_021901754.1"/>
</dbReference>
<proteinExistence type="inferred from homology"/>
<dbReference type="SUPFAM" id="SSF50630">
    <property type="entry name" value="Acid proteases"/>
    <property type="match status" value="1"/>
</dbReference>
<dbReference type="EnsemblPlants" id="AUR62019730-RA">
    <property type="protein sequence ID" value="AUR62019730-RA:cds"/>
    <property type="gene ID" value="AUR62019730"/>
</dbReference>
<name>A0A803LW79_CHEQI</name>
<dbReference type="Proteomes" id="UP000596660">
    <property type="component" value="Unplaced"/>
</dbReference>